<organism evidence="6">
    <name type="scientific">Acididesulfobacillus acetoxydans</name>
    <dbReference type="NCBI Taxonomy" id="1561005"/>
    <lineage>
        <taxon>Bacteria</taxon>
        <taxon>Bacillati</taxon>
        <taxon>Bacillota</taxon>
        <taxon>Clostridia</taxon>
        <taxon>Eubacteriales</taxon>
        <taxon>Peptococcaceae</taxon>
        <taxon>Acididesulfobacillus</taxon>
    </lineage>
</organism>
<dbReference type="PANTHER" id="PTHR30580:SF1">
    <property type="entry name" value="COMF OPERON PROTEIN 1"/>
    <property type="match status" value="1"/>
</dbReference>
<evidence type="ECO:0000313" key="7">
    <source>
        <dbReference type="EMBL" id="CEJ06263.1"/>
    </source>
</evidence>
<protein>
    <submittedName>
        <fullName evidence="7">ComF operon protein 1</fullName>
    </submittedName>
    <submittedName>
        <fullName evidence="6">Type III restriction enzyme, res subunit</fullName>
        <ecNumber evidence="6">3.-.-.-</ecNumber>
    </submittedName>
</protein>
<evidence type="ECO:0000259" key="4">
    <source>
        <dbReference type="PROSITE" id="PS51192"/>
    </source>
</evidence>
<dbReference type="InterPro" id="IPR027417">
    <property type="entry name" value="P-loop_NTPase"/>
</dbReference>
<dbReference type="RefSeq" id="WP_240983485.1">
    <property type="nucleotide sequence ID" value="NZ_CDGJ01000019.1"/>
</dbReference>
<evidence type="ECO:0000256" key="1">
    <source>
        <dbReference type="ARBA" id="ARBA00022741"/>
    </source>
</evidence>
<dbReference type="Proteomes" id="UP000836597">
    <property type="component" value="Chromosome"/>
</dbReference>
<keyword evidence="2" id="KW-0067">ATP-binding</keyword>
<evidence type="ECO:0000256" key="2">
    <source>
        <dbReference type="ARBA" id="ARBA00022840"/>
    </source>
</evidence>
<dbReference type="AlphaFoldDB" id="A0A8S0WVM4"/>
<keyword evidence="8" id="KW-1185">Reference proteome</keyword>
<dbReference type="SMART" id="SM00487">
    <property type="entry name" value="DEXDc"/>
    <property type="match status" value="1"/>
</dbReference>
<dbReference type="GO" id="GO:0003677">
    <property type="term" value="F:DNA binding"/>
    <property type="evidence" value="ECO:0007669"/>
    <property type="project" value="UniProtKB-KW"/>
</dbReference>
<dbReference type="GO" id="GO:0006310">
    <property type="term" value="P:DNA recombination"/>
    <property type="evidence" value="ECO:0007669"/>
    <property type="project" value="TreeGrafter"/>
</dbReference>
<proteinExistence type="predicted"/>
<evidence type="ECO:0000259" key="5">
    <source>
        <dbReference type="PROSITE" id="PS51194"/>
    </source>
</evidence>
<dbReference type="GO" id="GO:0006302">
    <property type="term" value="P:double-strand break repair"/>
    <property type="evidence" value="ECO:0007669"/>
    <property type="project" value="TreeGrafter"/>
</dbReference>
<dbReference type="SMART" id="SM00490">
    <property type="entry name" value="HELICc"/>
    <property type="match status" value="1"/>
</dbReference>
<dbReference type="GO" id="GO:0043138">
    <property type="term" value="F:3'-5' DNA helicase activity"/>
    <property type="evidence" value="ECO:0007669"/>
    <property type="project" value="TreeGrafter"/>
</dbReference>
<dbReference type="PROSITE" id="PS51192">
    <property type="entry name" value="HELICASE_ATP_BIND_1"/>
    <property type="match status" value="1"/>
</dbReference>
<dbReference type="EC" id="3.-.-.-" evidence="6"/>
<dbReference type="Pfam" id="PF00270">
    <property type="entry name" value="DEAD"/>
    <property type="match status" value="1"/>
</dbReference>
<dbReference type="GO" id="GO:0005524">
    <property type="term" value="F:ATP binding"/>
    <property type="evidence" value="ECO:0007669"/>
    <property type="project" value="UniProtKB-KW"/>
</dbReference>
<feature type="domain" description="Helicase ATP-binding" evidence="4">
    <location>
        <begin position="232"/>
        <end position="384"/>
    </location>
</feature>
<keyword evidence="6" id="KW-0378">Hydrolase</keyword>
<dbReference type="EMBL" id="CDGJ01000019">
    <property type="protein sequence ID" value="CEJ06263.1"/>
    <property type="molecule type" value="Genomic_DNA"/>
</dbReference>
<feature type="domain" description="Helicase C-terminal" evidence="5">
    <location>
        <begin position="412"/>
        <end position="562"/>
    </location>
</feature>
<name>A0A8S0WVM4_9FIRM</name>
<dbReference type="PANTHER" id="PTHR30580">
    <property type="entry name" value="PRIMOSOMAL PROTEIN N"/>
    <property type="match status" value="1"/>
</dbReference>
<sequence length="562" mass="61966">MRFFLILNEDGEIRLSPFAEADSPFERGLVLSQAFPLGFLWDVLKSLRPGSPHTADRQTLSRDILQAVSAASEREAAARGDRGPEWDPLVCAPSGVDEKSCRDFGLRVGGRQLLGGDLNHVAGEMAVSPEQVWRWADHRVRKKLAGWFPAVSRQGGKWLCRRCGGEAKEWPGHWGPAATCPGCAALGAATSLEVLYRDYGSLTGNAPANYDFAPRWPLTAAQSAAAGEVLRFVDRAGEKEALVWAACGAGKTEMCFPAVDWALRRRIPVLFAAPRQDVVHDVAPRLRRDFPGLPVRVLSGSVSRHYEPGVLVLATTHQILRFYRAFGLVFLDEMDAFPYAGSRMLARGVRQALQPEGKLLWLSATPSRDVLARAEKGSIPLIRLPARHHGKPLPVPYWERQSFDAGGGCPATLCEKLKDLAQLGPVLIFVPKISWVATVLADVRLRLPHFVCEGSYSADPGRREKIEGLRQGRYRLFVTTSILERGVTLPGVQVAVLAADHPVFDERALVQMAGRAGRTKDCPDGRVIFFAEREAASLKKARRWIEEQNRLARKEGLLVRST</sequence>
<gene>
    <name evidence="6" type="ORF">DEACI_0338</name>
    <name evidence="7" type="ORF">DEACI_0711</name>
</gene>
<dbReference type="GO" id="GO:0006270">
    <property type="term" value="P:DNA replication initiation"/>
    <property type="evidence" value="ECO:0007669"/>
    <property type="project" value="TreeGrafter"/>
</dbReference>
<dbReference type="InterPro" id="IPR014001">
    <property type="entry name" value="Helicase_ATP-bd"/>
</dbReference>
<dbReference type="SUPFAM" id="SSF52540">
    <property type="entry name" value="P-loop containing nucleoside triphosphate hydrolases"/>
    <property type="match status" value="1"/>
</dbReference>
<dbReference type="PROSITE" id="PS51194">
    <property type="entry name" value="HELICASE_CTER"/>
    <property type="match status" value="1"/>
</dbReference>
<evidence type="ECO:0000313" key="6">
    <source>
        <dbReference type="EMBL" id="CAA7599711.1"/>
    </source>
</evidence>
<accession>A0A8S0WVM4</accession>
<reference evidence="6" key="2">
    <citation type="submission" date="2020-01" db="EMBL/GenBank/DDBJ databases">
        <authorList>
            <person name="Hornung B."/>
        </authorList>
    </citation>
    <scope>NUCLEOTIDE SEQUENCE</scope>
    <source>
        <strain evidence="6">PacBioINE</strain>
    </source>
</reference>
<dbReference type="KEGG" id="aacx:DEACI_0338"/>
<dbReference type="Pfam" id="PF00271">
    <property type="entry name" value="Helicase_C"/>
    <property type="match status" value="1"/>
</dbReference>
<dbReference type="EMBL" id="LR746496">
    <property type="protein sequence ID" value="CAA7599711.1"/>
    <property type="molecule type" value="Genomic_DNA"/>
</dbReference>
<evidence type="ECO:0000256" key="3">
    <source>
        <dbReference type="ARBA" id="ARBA00023125"/>
    </source>
</evidence>
<keyword evidence="1" id="KW-0547">Nucleotide-binding</keyword>
<dbReference type="Proteomes" id="UP001071230">
    <property type="component" value="Unassembled WGS sequence"/>
</dbReference>
<dbReference type="InterPro" id="IPR011545">
    <property type="entry name" value="DEAD/DEAH_box_helicase_dom"/>
</dbReference>
<reference evidence="7" key="1">
    <citation type="submission" date="2014-11" db="EMBL/GenBank/DDBJ databases">
        <authorList>
            <person name="Hornung B.V."/>
        </authorList>
    </citation>
    <scope>NUCLEOTIDE SEQUENCE</scope>
    <source>
        <strain evidence="7">INE</strain>
    </source>
</reference>
<keyword evidence="3" id="KW-0238">DNA-binding</keyword>
<evidence type="ECO:0000313" key="8">
    <source>
        <dbReference type="Proteomes" id="UP001071230"/>
    </source>
</evidence>
<dbReference type="Gene3D" id="3.40.50.300">
    <property type="entry name" value="P-loop containing nucleotide triphosphate hydrolases"/>
    <property type="match status" value="2"/>
</dbReference>
<dbReference type="InterPro" id="IPR001650">
    <property type="entry name" value="Helicase_C-like"/>
</dbReference>
<dbReference type="GO" id="GO:0016787">
    <property type="term" value="F:hydrolase activity"/>
    <property type="evidence" value="ECO:0007669"/>
    <property type="project" value="UniProtKB-KW"/>
</dbReference>